<evidence type="ECO:0000313" key="2">
    <source>
        <dbReference type="Proteomes" id="UP001447516"/>
    </source>
</evidence>
<dbReference type="InterPro" id="IPR015018">
    <property type="entry name" value="DUF1905"/>
</dbReference>
<dbReference type="EMBL" id="JBDJAW010000040">
    <property type="protein sequence ID" value="MEN3539923.1"/>
    <property type="molecule type" value="Genomic_DNA"/>
</dbReference>
<dbReference type="SUPFAM" id="SSF141694">
    <property type="entry name" value="AF2212/PG0164-like"/>
    <property type="match status" value="1"/>
</dbReference>
<dbReference type="Proteomes" id="UP001447516">
    <property type="component" value="Unassembled WGS sequence"/>
</dbReference>
<protein>
    <submittedName>
        <fullName evidence="1">YdeI/OmpD-associated family protein</fullName>
    </submittedName>
</protein>
<dbReference type="RefSeq" id="WP_346229797.1">
    <property type="nucleotide sequence ID" value="NZ_JBDJAW010000040.1"/>
</dbReference>
<dbReference type="Pfam" id="PF08922">
    <property type="entry name" value="DUF1905"/>
    <property type="match status" value="1"/>
</dbReference>
<proteinExistence type="predicted"/>
<dbReference type="Pfam" id="PF13376">
    <property type="entry name" value="OmdA"/>
    <property type="match status" value="1"/>
</dbReference>
<gene>
    <name evidence="1" type="ORF">AAH991_32770</name>
</gene>
<dbReference type="Gene3D" id="2.40.30.100">
    <property type="entry name" value="AF2212/PG0164-like"/>
    <property type="match status" value="1"/>
</dbReference>
<organism evidence="1 2">
    <name type="scientific">Microbispora maris</name>
    <dbReference type="NCBI Taxonomy" id="3144104"/>
    <lineage>
        <taxon>Bacteria</taxon>
        <taxon>Bacillati</taxon>
        <taxon>Actinomycetota</taxon>
        <taxon>Actinomycetes</taxon>
        <taxon>Streptosporangiales</taxon>
        <taxon>Streptosporangiaceae</taxon>
        <taxon>Microbispora</taxon>
    </lineage>
</organism>
<reference evidence="1 2" key="1">
    <citation type="submission" date="2024-05" db="EMBL/GenBank/DDBJ databases">
        <title>Microbispora sp.ZYX-F-249.</title>
        <authorList>
            <person name="Xie H."/>
        </authorList>
    </citation>
    <scope>NUCLEOTIDE SEQUENCE [LARGE SCALE GENOMIC DNA]</scope>
    <source>
        <strain evidence="1 2">ZYX-F-249</strain>
    </source>
</reference>
<accession>A0ABV0AXC1</accession>
<evidence type="ECO:0000313" key="1">
    <source>
        <dbReference type="EMBL" id="MEN3539923.1"/>
    </source>
</evidence>
<comment type="caution">
    <text evidence="1">The sequence shown here is derived from an EMBL/GenBank/DDBJ whole genome shotgun (WGS) entry which is preliminary data.</text>
</comment>
<dbReference type="InterPro" id="IPR037079">
    <property type="entry name" value="AF2212/PG0164-like_sf"/>
</dbReference>
<name>A0ABV0AXC1_9ACTN</name>
<keyword evidence="2" id="KW-1185">Reference proteome</keyword>
<sequence>MRFRAKIQLDGKTATGIRVPVEVIEALGSGKRPPVKVTIGDYSYRTTIGVYGPEFLVPVSAENRKGAGVAAGDEVDVDIELDTEPRVVTVPEDLAKALADEPAAKTFFEGLTHSQKKGFVTWIEQAKKAETREQRVVKSLAALREGRNRP</sequence>